<organism evidence="2 3">
    <name type="scientific">Ethanoligenens harbinense (strain DSM 18485 / JCM 12961 / CGMCC 1.5033 / YUAN-3)</name>
    <dbReference type="NCBI Taxonomy" id="663278"/>
    <lineage>
        <taxon>Bacteria</taxon>
        <taxon>Bacillati</taxon>
        <taxon>Bacillota</taxon>
        <taxon>Clostridia</taxon>
        <taxon>Eubacteriales</taxon>
        <taxon>Oscillospiraceae</taxon>
        <taxon>Ethanoligenens</taxon>
    </lineage>
</organism>
<evidence type="ECO:0000256" key="1">
    <source>
        <dbReference type="SAM" id="MobiDB-lite"/>
    </source>
</evidence>
<feature type="compositionally biased region" description="Polar residues" evidence="1">
    <location>
        <begin position="128"/>
        <end position="141"/>
    </location>
</feature>
<keyword evidence="3" id="KW-1185">Reference proteome</keyword>
<name>E6U762_ETHHY</name>
<feature type="region of interest" description="Disordered" evidence="1">
    <location>
        <begin position="128"/>
        <end position="152"/>
    </location>
</feature>
<evidence type="ECO:0000313" key="3">
    <source>
        <dbReference type="Proteomes" id="UP000001551"/>
    </source>
</evidence>
<feature type="compositionally biased region" description="Basic and acidic residues" evidence="1">
    <location>
        <begin position="1"/>
        <end position="22"/>
    </location>
</feature>
<dbReference type="KEGG" id="eha:Ethha_2639"/>
<sequence length="152" mass="15873">MGKVHKDQDARAKRERVPERARSTAFTRPAPARTVPERSACTRPAASRPAQTVKPAQHVKKQRSGNGVFILLGVAFAATVITGVHEGAAASLGQTARKAAVLSAQLTYPQGGRSVAAREMQKLQTLFSGSTLKQPASSTASRAAGKSVASGK</sequence>
<dbReference type="AlphaFoldDB" id="E6U762"/>
<dbReference type="EMBL" id="CP002400">
    <property type="protein sequence ID" value="ADU28132.1"/>
    <property type="molecule type" value="Genomic_DNA"/>
</dbReference>
<accession>E6U762</accession>
<dbReference type="STRING" id="663278.Ethha_2639"/>
<feature type="region of interest" description="Disordered" evidence="1">
    <location>
        <begin position="1"/>
        <end position="60"/>
    </location>
</feature>
<protein>
    <submittedName>
        <fullName evidence="2">Uncharacterized protein</fullName>
    </submittedName>
</protein>
<dbReference type="HOGENOM" id="CLU_1719592_0_0_9"/>
<dbReference type="Proteomes" id="UP000001551">
    <property type="component" value="Chromosome"/>
</dbReference>
<gene>
    <name evidence="2" type="ordered locus">Ethha_2639</name>
</gene>
<evidence type="ECO:0000313" key="2">
    <source>
        <dbReference type="EMBL" id="ADU28132.1"/>
    </source>
</evidence>
<proteinExistence type="predicted"/>
<reference evidence="2 3" key="1">
    <citation type="submission" date="2010-12" db="EMBL/GenBank/DDBJ databases">
        <title>Complete sequence of Ethanoligenens harbinense YUAN-3.</title>
        <authorList>
            <person name="Lucas S."/>
            <person name="Copeland A."/>
            <person name="Lapidus A."/>
            <person name="Cheng J.-F."/>
            <person name="Bruce D."/>
            <person name="Goodwin L."/>
            <person name="Pitluck S."/>
            <person name="Chertkov O."/>
            <person name="Misra M."/>
            <person name="Detter J.C."/>
            <person name="Han C."/>
            <person name="Tapia R."/>
            <person name="Land M."/>
            <person name="Hauser L."/>
            <person name="Jeffries C."/>
            <person name="Kyrpides N."/>
            <person name="Ivanova N."/>
            <person name="Mikhailova N."/>
            <person name="Wang A."/>
            <person name="Mouttaki H."/>
            <person name="He Z."/>
            <person name="Zhou J."/>
            <person name="Hemme C.L."/>
            <person name="Woyke T."/>
        </authorList>
    </citation>
    <scope>NUCLEOTIDE SEQUENCE [LARGE SCALE GENOMIC DNA]</scope>
    <source>
        <strain evidence="3">DSM 18485 / JCM 12961 / CGMCC 1.5033 / YUAN-3</strain>
    </source>
</reference>